<dbReference type="GeneID" id="85311934"/>
<keyword evidence="2" id="KW-1185">Reference proteome</keyword>
<gene>
    <name evidence="1" type="ORF">QBC33DRAFT_547513</name>
</gene>
<name>A0AAJ0BTI4_9PEZI</name>
<comment type="caution">
    <text evidence="1">The sequence shown here is derived from an EMBL/GenBank/DDBJ whole genome shotgun (WGS) entry which is preliminary data.</text>
</comment>
<evidence type="ECO:0000313" key="2">
    <source>
        <dbReference type="Proteomes" id="UP001244011"/>
    </source>
</evidence>
<protein>
    <submittedName>
        <fullName evidence="1">Uncharacterized protein</fullName>
    </submittedName>
</protein>
<organism evidence="1 2">
    <name type="scientific">Phialemonium atrogriseum</name>
    <dbReference type="NCBI Taxonomy" id="1093897"/>
    <lineage>
        <taxon>Eukaryota</taxon>
        <taxon>Fungi</taxon>
        <taxon>Dikarya</taxon>
        <taxon>Ascomycota</taxon>
        <taxon>Pezizomycotina</taxon>
        <taxon>Sordariomycetes</taxon>
        <taxon>Sordariomycetidae</taxon>
        <taxon>Cephalothecales</taxon>
        <taxon>Cephalothecaceae</taxon>
        <taxon>Phialemonium</taxon>
    </lineage>
</organism>
<dbReference type="EMBL" id="MU839021">
    <property type="protein sequence ID" value="KAK1764214.1"/>
    <property type="molecule type" value="Genomic_DNA"/>
</dbReference>
<reference evidence="1" key="1">
    <citation type="submission" date="2023-06" db="EMBL/GenBank/DDBJ databases">
        <title>Genome-scale phylogeny and comparative genomics of the fungal order Sordariales.</title>
        <authorList>
            <consortium name="Lawrence Berkeley National Laboratory"/>
            <person name="Hensen N."/>
            <person name="Bonometti L."/>
            <person name="Westerberg I."/>
            <person name="Brannstrom I.O."/>
            <person name="Guillou S."/>
            <person name="Cros-Aarteil S."/>
            <person name="Calhoun S."/>
            <person name="Haridas S."/>
            <person name="Kuo A."/>
            <person name="Mondo S."/>
            <person name="Pangilinan J."/>
            <person name="Riley R."/>
            <person name="Labutti K."/>
            <person name="Andreopoulos B."/>
            <person name="Lipzen A."/>
            <person name="Chen C."/>
            <person name="Yanf M."/>
            <person name="Daum C."/>
            <person name="Ng V."/>
            <person name="Clum A."/>
            <person name="Steindorff A."/>
            <person name="Ohm R."/>
            <person name="Martin F."/>
            <person name="Silar P."/>
            <person name="Natvig D."/>
            <person name="Lalanne C."/>
            <person name="Gautier V."/>
            <person name="Ament-Velasquez S.L."/>
            <person name="Kruys A."/>
            <person name="Hutchinson M.I."/>
            <person name="Powell A.J."/>
            <person name="Barry K."/>
            <person name="Miller A.N."/>
            <person name="Grigoriev I.V."/>
            <person name="Debuchy R."/>
            <person name="Gladieux P."/>
            <person name="Thoren M.H."/>
            <person name="Johannesson H."/>
        </authorList>
    </citation>
    <scope>NUCLEOTIDE SEQUENCE</scope>
    <source>
        <strain evidence="1">8032-3</strain>
    </source>
</reference>
<sequence>MHHPPRWVCSFGHSLLRQGCQPRSVKLTLPILSSKDNPFVRCLPVLPAARFFTSSPPAPSRDPSPESQIRDWLRRIKHDKWGWVIYRCTYSDDAAWARFKQMIEQ</sequence>
<dbReference type="Proteomes" id="UP001244011">
    <property type="component" value="Unassembled WGS sequence"/>
</dbReference>
<dbReference type="RefSeq" id="XP_060280427.1">
    <property type="nucleotide sequence ID" value="XM_060428747.1"/>
</dbReference>
<evidence type="ECO:0000313" key="1">
    <source>
        <dbReference type="EMBL" id="KAK1764214.1"/>
    </source>
</evidence>
<proteinExistence type="predicted"/>
<accession>A0AAJ0BTI4</accession>
<dbReference type="AlphaFoldDB" id="A0AAJ0BTI4"/>